<evidence type="ECO:0000313" key="5">
    <source>
        <dbReference type="Proteomes" id="UP000284779"/>
    </source>
</evidence>
<feature type="chain" id="PRO_5019161040" evidence="2">
    <location>
        <begin position="31"/>
        <end position="403"/>
    </location>
</feature>
<dbReference type="AlphaFoldDB" id="A0A413RB99"/>
<accession>A0A413RB99</accession>
<dbReference type="SUPFAM" id="SSF49265">
    <property type="entry name" value="Fibronectin type III"/>
    <property type="match status" value="1"/>
</dbReference>
<dbReference type="PANTHER" id="PTHR30404">
    <property type="entry name" value="N-ACETYLMURAMOYL-L-ALANINE AMIDASE"/>
    <property type="match status" value="1"/>
</dbReference>
<evidence type="ECO:0000256" key="1">
    <source>
        <dbReference type="ARBA" id="ARBA00022801"/>
    </source>
</evidence>
<evidence type="ECO:0000313" key="4">
    <source>
        <dbReference type="EMBL" id="RHA19931.1"/>
    </source>
</evidence>
<dbReference type="CDD" id="cd02696">
    <property type="entry name" value="MurNAc-LAA"/>
    <property type="match status" value="1"/>
</dbReference>
<dbReference type="Gene3D" id="3.40.630.40">
    <property type="entry name" value="Zn-dependent exopeptidases"/>
    <property type="match status" value="1"/>
</dbReference>
<dbReference type="InterPro" id="IPR003961">
    <property type="entry name" value="FN3_dom"/>
</dbReference>
<dbReference type="GO" id="GO:0008745">
    <property type="term" value="F:N-acetylmuramoyl-L-alanine amidase activity"/>
    <property type="evidence" value="ECO:0007669"/>
    <property type="project" value="InterPro"/>
</dbReference>
<evidence type="ECO:0000256" key="2">
    <source>
        <dbReference type="SAM" id="SignalP"/>
    </source>
</evidence>
<reference evidence="4 5" key="1">
    <citation type="submission" date="2018-08" db="EMBL/GenBank/DDBJ databases">
        <title>A genome reference for cultivated species of the human gut microbiota.</title>
        <authorList>
            <person name="Zou Y."/>
            <person name="Xue W."/>
            <person name="Luo G."/>
        </authorList>
    </citation>
    <scope>NUCLEOTIDE SEQUENCE [LARGE SCALE GENOMIC DNA]</scope>
    <source>
        <strain evidence="4 5">AM44-11BH</strain>
    </source>
</reference>
<dbReference type="GO" id="GO:0030288">
    <property type="term" value="C:outer membrane-bounded periplasmic space"/>
    <property type="evidence" value="ECO:0007669"/>
    <property type="project" value="TreeGrafter"/>
</dbReference>
<sequence>MSKRVVNKIVAFTLIIATAVFFQGTGNSYADIPKATTPNPTISNVVVKTNEQVTNKQTTNKTNVKVNVKKISIDTVTRKSGTISASWKKNKKANGYRIQYSNDKDFKNVKNKNVKSASKTKTKIAKVNKSKNYYVRVSAYVKKNNKKYYSEWSNVAEVIAWNTKWEFAKNSKIHTDSPTLYFSNAAKKKNKTVCVNAGHGTRGGESVKTLCHPDGSSKVTGGSTSQGAITATSINGGTTLADGTREATATLKLAMTVKKQLLKEGYNVLMVRESDDAQLDNIARTVFANNNADYHIALHYDSTSSNKGAFYISVPNNNKYRSMYPVSKNWKKHNNLGKNLINGMRSAGVKIYGSGSMAIDLTQTSYSTIPSVDLEVGDKRSDHSSKTLKKIAIGIEKGLNKIK</sequence>
<keyword evidence="1" id="KW-0378">Hydrolase</keyword>
<feature type="domain" description="Fibronectin type-III" evidence="3">
    <location>
        <begin position="67"/>
        <end position="163"/>
    </location>
</feature>
<keyword evidence="5" id="KW-1185">Reference proteome</keyword>
<dbReference type="CDD" id="cd00063">
    <property type="entry name" value="FN3"/>
    <property type="match status" value="1"/>
</dbReference>
<dbReference type="EMBL" id="QSFD01000002">
    <property type="protein sequence ID" value="RHA19931.1"/>
    <property type="molecule type" value="Genomic_DNA"/>
</dbReference>
<feature type="signal peptide" evidence="2">
    <location>
        <begin position="1"/>
        <end position="30"/>
    </location>
</feature>
<dbReference type="Pfam" id="PF01520">
    <property type="entry name" value="Amidase_3"/>
    <property type="match status" value="1"/>
</dbReference>
<protein>
    <submittedName>
        <fullName evidence="4">N-acetylmuramoyl-L-alanine amidase</fullName>
    </submittedName>
</protein>
<keyword evidence="2" id="KW-0732">Signal</keyword>
<organism evidence="4 5">
    <name type="scientific">Eubacterium ventriosum</name>
    <dbReference type="NCBI Taxonomy" id="39496"/>
    <lineage>
        <taxon>Bacteria</taxon>
        <taxon>Bacillati</taxon>
        <taxon>Bacillota</taxon>
        <taxon>Clostridia</taxon>
        <taxon>Eubacteriales</taxon>
        <taxon>Eubacteriaceae</taxon>
        <taxon>Eubacterium</taxon>
    </lineage>
</organism>
<dbReference type="GO" id="GO:0009253">
    <property type="term" value="P:peptidoglycan catabolic process"/>
    <property type="evidence" value="ECO:0007669"/>
    <property type="project" value="InterPro"/>
</dbReference>
<dbReference type="RefSeq" id="WP_117969414.1">
    <property type="nucleotide sequence ID" value="NZ_CAUBDO010000014.1"/>
</dbReference>
<dbReference type="Proteomes" id="UP000284779">
    <property type="component" value="Unassembled WGS sequence"/>
</dbReference>
<evidence type="ECO:0000259" key="3">
    <source>
        <dbReference type="PROSITE" id="PS50853"/>
    </source>
</evidence>
<proteinExistence type="predicted"/>
<dbReference type="PANTHER" id="PTHR30404:SF0">
    <property type="entry name" value="N-ACETYLMURAMOYL-L-ALANINE AMIDASE AMIC"/>
    <property type="match status" value="1"/>
</dbReference>
<comment type="caution">
    <text evidence="4">The sequence shown here is derived from an EMBL/GenBank/DDBJ whole genome shotgun (WGS) entry which is preliminary data.</text>
</comment>
<dbReference type="InterPro" id="IPR036116">
    <property type="entry name" value="FN3_sf"/>
</dbReference>
<dbReference type="PROSITE" id="PS50853">
    <property type="entry name" value="FN3"/>
    <property type="match status" value="1"/>
</dbReference>
<dbReference type="InterPro" id="IPR002508">
    <property type="entry name" value="MurNAc-LAA_cat"/>
</dbReference>
<name>A0A413RB99_9FIRM</name>
<dbReference type="Gene3D" id="2.60.40.10">
    <property type="entry name" value="Immunoglobulins"/>
    <property type="match status" value="1"/>
</dbReference>
<dbReference type="SUPFAM" id="SSF53187">
    <property type="entry name" value="Zn-dependent exopeptidases"/>
    <property type="match status" value="1"/>
</dbReference>
<dbReference type="InterPro" id="IPR050695">
    <property type="entry name" value="N-acetylmuramoyl_amidase_3"/>
</dbReference>
<dbReference type="InterPro" id="IPR013783">
    <property type="entry name" value="Ig-like_fold"/>
</dbReference>
<gene>
    <name evidence="4" type="ORF">DW944_01935</name>
</gene>